<dbReference type="GO" id="GO:0042910">
    <property type="term" value="F:xenobiotic transmembrane transporter activity"/>
    <property type="evidence" value="ECO:0007669"/>
    <property type="project" value="TreeGrafter"/>
</dbReference>
<feature type="transmembrane region" description="Helical" evidence="1">
    <location>
        <begin position="524"/>
        <end position="545"/>
    </location>
</feature>
<sequence>MKFADFCIKHKVTTIMAYVMIVIFGILGFSSLPLALMPNIELPMAVIMTTYTGAGPEEVENLITKPIESACASVAGMDTLQSQSSENVSTVMVTFADGTNMDEALVDVRDKIDQVSAMLPEDSSTPVVMKMNINSLPVVEIGLRGASLSQLQQIAEDDLSPTLERIDGVASITISGGYDNEVAIYTYADKMNGYGLSISYISQMLAAENIAIPAGDVQNGSQTLSVRTTGEFESVGDIANMLLPLPTGGSVRLGDISDVSMQPTEQEQISKIDGEPCVTITVQQQSDVNTVQVAEKVKKQLETFTSENPTLETTLLLDQSEYINLSVDSVVQNILLGVILAAVVLFVFLRDIGATAVISVSMPVCIISVFLVMIAMDITVNMMSLGGLAMGVGMIVDNSIVVLENIFRYRSDGYSRLDSCIQGTGEVALSISAGTLTTVAVFLPIGLSSGIAGMMFREFSITISALLLASLFIALTLVPLMCYLLLDRGKEGRRLINKGGDIADRPLMRKYKSLLNLFITHRKIGVISSIAMILVFSLSIAIAGFEMIPAVDEGGISVTIDMPVGSELEDSASIADRVADIAVKTIPEIKTLSYTSEEDTTMSIDIGSKSDRDRDVWEIMNKLRDDTADIAGCKISISASGTMDMSAMSGDAISVTLRGDDYELLTETGDRLVDELSKIPDATNVSSSAGEQVPQVEVTLKPTSAVRYGLTSSAVGQAVRSELAGATATQLKISGDEINVSVKGDVTSSKSLDALKAISVPTQAGGTVPLSLVANVDVVLAPQNIVRQNQSRTITISGDSRSDDIVTMNQNVNEVLADFELPSGVTIESGGEMEAMTESFITLGKALIVGLVLIYFVLASQFESFIMPIMVMMILPVGLMGSLIGLPFTGQKISMIAFIGVIMLSGTVVNSSIVLVDYINTRRGRGESKNEAILNACPRRIRPVLMTTLTTILGLIPMAAGTGESSELMIPMAVVMITGMIVSTIVTLFFTPVYYSIIDSISEWFRNRKNKNKPTFAEVKQEEEETANV</sequence>
<organism evidence="2 3">
    <name type="scientific">Candidatus Butyricicoccus avistercoris</name>
    <dbReference type="NCBI Taxonomy" id="2838518"/>
    <lineage>
        <taxon>Bacteria</taxon>
        <taxon>Bacillati</taxon>
        <taxon>Bacillota</taxon>
        <taxon>Clostridia</taxon>
        <taxon>Eubacteriales</taxon>
        <taxon>Butyricicoccaceae</taxon>
        <taxon>Butyricicoccus</taxon>
    </lineage>
</organism>
<dbReference type="PANTHER" id="PTHR32063">
    <property type="match status" value="1"/>
</dbReference>
<dbReference type="PANTHER" id="PTHR32063:SF0">
    <property type="entry name" value="SWARMING MOTILITY PROTEIN SWRC"/>
    <property type="match status" value="1"/>
</dbReference>
<dbReference type="Gene3D" id="3.30.70.1440">
    <property type="entry name" value="Multidrug efflux transporter AcrB pore domain"/>
    <property type="match status" value="1"/>
</dbReference>
<dbReference type="Pfam" id="PF00873">
    <property type="entry name" value="ACR_tran"/>
    <property type="match status" value="1"/>
</dbReference>
<feature type="transmembrane region" description="Helical" evidence="1">
    <location>
        <begin position="356"/>
        <end position="376"/>
    </location>
</feature>
<feature type="transmembrane region" description="Helical" evidence="1">
    <location>
        <begin position="459"/>
        <end position="486"/>
    </location>
</feature>
<keyword evidence="1" id="KW-0472">Membrane</keyword>
<dbReference type="PRINTS" id="PR00702">
    <property type="entry name" value="ACRIFLAVINRP"/>
</dbReference>
<proteinExistence type="predicted"/>
<feature type="transmembrane region" description="Helical" evidence="1">
    <location>
        <begin position="12"/>
        <end position="36"/>
    </location>
</feature>
<dbReference type="SUPFAM" id="SSF82866">
    <property type="entry name" value="Multidrug efflux transporter AcrB transmembrane domain"/>
    <property type="match status" value="2"/>
</dbReference>
<comment type="caution">
    <text evidence="2">The sequence shown here is derived from an EMBL/GenBank/DDBJ whole genome shotgun (WGS) entry which is preliminary data.</text>
</comment>
<evidence type="ECO:0000313" key="2">
    <source>
        <dbReference type="EMBL" id="HIV62982.1"/>
    </source>
</evidence>
<feature type="transmembrane region" description="Helical" evidence="1">
    <location>
        <begin position="895"/>
        <end position="920"/>
    </location>
</feature>
<feature type="transmembrane region" description="Helical" evidence="1">
    <location>
        <begin position="972"/>
        <end position="998"/>
    </location>
</feature>
<protein>
    <submittedName>
        <fullName evidence="2">Efflux RND transporter permease subunit</fullName>
    </submittedName>
</protein>
<evidence type="ECO:0000313" key="3">
    <source>
        <dbReference type="Proteomes" id="UP000886808"/>
    </source>
</evidence>
<reference evidence="2" key="1">
    <citation type="journal article" date="2021" name="PeerJ">
        <title>Extensive microbial diversity within the chicken gut microbiome revealed by metagenomics and culture.</title>
        <authorList>
            <person name="Gilroy R."/>
            <person name="Ravi A."/>
            <person name="Getino M."/>
            <person name="Pursley I."/>
            <person name="Horton D.L."/>
            <person name="Alikhan N.F."/>
            <person name="Baker D."/>
            <person name="Gharbi K."/>
            <person name="Hall N."/>
            <person name="Watson M."/>
            <person name="Adriaenssens E.M."/>
            <person name="Foster-Nyarko E."/>
            <person name="Jarju S."/>
            <person name="Secka A."/>
            <person name="Antonio M."/>
            <person name="Oren A."/>
            <person name="Chaudhuri R.R."/>
            <person name="La Ragione R."/>
            <person name="Hildebrand F."/>
            <person name="Pallen M.J."/>
        </authorList>
    </citation>
    <scope>NUCLEOTIDE SEQUENCE</scope>
    <source>
        <strain evidence="2">CHK193-4272</strain>
    </source>
</reference>
<dbReference type="InterPro" id="IPR027463">
    <property type="entry name" value="AcrB_DN_DC_subdom"/>
</dbReference>
<gene>
    <name evidence="2" type="ORF">H9746_09140</name>
</gene>
<dbReference type="EMBL" id="DXIE01000053">
    <property type="protein sequence ID" value="HIV62982.1"/>
    <property type="molecule type" value="Genomic_DNA"/>
</dbReference>
<reference evidence="2" key="2">
    <citation type="submission" date="2021-04" db="EMBL/GenBank/DDBJ databases">
        <authorList>
            <person name="Gilroy R."/>
        </authorList>
    </citation>
    <scope>NUCLEOTIDE SEQUENCE</scope>
    <source>
        <strain evidence="2">CHK193-4272</strain>
    </source>
</reference>
<feature type="transmembrane region" description="Helical" evidence="1">
    <location>
        <begin position="941"/>
        <end position="960"/>
    </location>
</feature>
<dbReference type="AlphaFoldDB" id="A0A9D1TID2"/>
<name>A0A9D1TID2_9FIRM</name>
<dbReference type="Gene3D" id="3.30.70.1320">
    <property type="entry name" value="Multidrug efflux transporter AcrB pore domain like"/>
    <property type="match status" value="1"/>
</dbReference>
<feature type="transmembrane region" description="Helical" evidence="1">
    <location>
        <begin position="427"/>
        <end position="447"/>
    </location>
</feature>
<feature type="transmembrane region" description="Helical" evidence="1">
    <location>
        <begin position="388"/>
        <end position="407"/>
    </location>
</feature>
<keyword evidence="1" id="KW-1133">Transmembrane helix</keyword>
<dbReference type="SUPFAM" id="SSF82714">
    <property type="entry name" value="Multidrug efflux transporter AcrB TolC docking domain, DN and DC subdomains"/>
    <property type="match status" value="2"/>
</dbReference>
<dbReference type="Gene3D" id="1.20.1640.10">
    <property type="entry name" value="Multidrug efflux transporter AcrB transmembrane domain"/>
    <property type="match status" value="2"/>
</dbReference>
<dbReference type="GO" id="GO:0005886">
    <property type="term" value="C:plasma membrane"/>
    <property type="evidence" value="ECO:0007669"/>
    <property type="project" value="TreeGrafter"/>
</dbReference>
<dbReference type="Gene3D" id="3.30.70.1430">
    <property type="entry name" value="Multidrug efflux transporter AcrB pore domain"/>
    <property type="match status" value="2"/>
</dbReference>
<keyword evidence="1" id="KW-0812">Transmembrane</keyword>
<feature type="transmembrane region" description="Helical" evidence="1">
    <location>
        <begin position="865"/>
        <end position="889"/>
    </location>
</feature>
<dbReference type="InterPro" id="IPR001036">
    <property type="entry name" value="Acrflvin-R"/>
</dbReference>
<evidence type="ECO:0000256" key="1">
    <source>
        <dbReference type="SAM" id="Phobius"/>
    </source>
</evidence>
<dbReference type="Proteomes" id="UP000886808">
    <property type="component" value="Unassembled WGS sequence"/>
</dbReference>
<dbReference type="SUPFAM" id="SSF82693">
    <property type="entry name" value="Multidrug efflux transporter AcrB pore domain, PN1, PN2, PC1 and PC2 subdomains"/>
    <property type="match status" value="2"/>
</dbReference>
<feature type="transmembrane region" description="Helical" evidence="1">
    <location>
        <begin position="840"/>
        <end position="858"/>
    </location>
</feature>
<feature type="transmembrane region" description="Helical" evidence="1">
    <location>
        <begin position="330"/>
        <end position="349"/>
    </location>
</feature>
<dbReference type="Gene3D" id="3.30.2090.10">
    <property type="entry name" value="Multidrug efflux transporter AcrB TolC docking domain, DN and DC subdomains"/>
    <property type="match status" value="2"/>
</dbReference>
<accession>A0A9D1TID2</accession>